<feature type="domain" description="C2H2-type" evidence="12">
    <location>
        <begin position="315"/>
        <end position="342"/>
    </location>
</feature>
<name>A0ABY6KJ43_9ARAC</name>
<dbReference type="PANTHER" id="PTHR24393:SF15">
    <property type="entry name" value="IP01243P-RELATED"/>
    <property type="match status" value="1"/>
</dbReference>
<dbReference type="InterPro" id="IPR036236">
    <property type="entry name" value="Znf_C2H2_sf"/>
</dbReference>
<evidence type="ECO:0000256" key="6">
    <source>
        <dbReference type="ARBA" id="ARBA00022833"/>
    </source>
</evidence>
<evidence type="ECO:0000313" key="14">
    <source>
        <dbReference type="Proteomes" id="UP001235939"/>
    </source>
</evidence>
<evidence type="ECO:0000256" key="4">
    <source>
        <dbReference type="ARBA" id="ARBA00022737"/>
    </source>
</evidence>
<dbReference type="Gene3D" id="3.30.160.60">
    <property type="entry name" value="Classic Zinc Finger"/>
    <property type="match status" value="8"/>
</dbReference>
<evidence type="ECO:0000256" key="1">
    <source>
        <dbReference type="ARBA" id="ARBA00004123"/>
    </source>
</evidence>
<dbReference type="PANTHER" id="PTHR24393">
    <property type="entry name" value="ZINC FINGER PROTEIN"/>
    <property type="match status" value="1"/>
</dbReference>
<keyword evidence="6" id="KW-0862">Zinc</keyword>
<keyword evidence="14" id="KW-1185">Reference proteome</keyword>
<evidence type="ECO:0000256" key="8">
    <source>
        <dbReference type="ARBA" id="ARBA00023125"/>
    </source>
</evidence>
<dbReference type="PROSITE" id="PS50157">
    <property type="entry name" value="ZINC_FINGER_C2H2_2"/>
    <property type="match status" value="7"/>
</dbReference>
<feature type="domain" description="C2H2-type" evidence="12">
    <location>
        <begin position="401"/>
        <end position="428"/>
    </location>
</feature>
<gene>
    <name evidence="13" type="ORF">LAZ67_6000007</name>
</gene>
<feature type="domain" description="C2H2-type" evidence="12">
    <location>
        <begin position="145"/>
        <end position="172"/>
    </location>
</feature>
<keyword evidence="7" id="KW-0805">Transcription regulation</keyword>
<feature type="domain" description="C2H2-type" evidence="12">
    <location>
        <begin position="173"/>
        <end position="200"/>
    </location>
</feature>
<organism evidence="13 14">
    <name type="scientific">Cordylochernes scorpioides</name>
    <dbReference type="NCBI Taxonomy" id="51811"/>
    <lineage>
        <taxon>Eukaryota</taxon>
        <taxon>Metazoa</taxon>
        <taxon>Ecdysozoa</taxon>
        <taxon>Arthropoda</taxon>
        <taxon>Chelicerata</taxon>
        <taxon>Arachnida</taxon>
        <taxon>Pseudoscorpiones</taxon>
        <taxon>Cheliferoidea</taxon>
        <taxon>Chernetidae</taxon>
        <taxon>Cordylochernes</taxon>
    </lineage>
</organism>
<dbReference type="InterPro" id="IPR056438">
    <property type="entry name" value="Znf-C2H2_CTCF"/>
</dbReference>
<dbReference type="SUPFAM" id="SSF57667">
    <property type="entry name" value="beta-beta-alpha zinc fingers"/>
    <property type="match status" value="5"/>
</dbReference>
<comment type="similarity">
    <text evidence="2">Belongs to the krueppel C2H2-type zinc-finger protein family.</text>
</comment>
<keyword evidence="3" id="KW-0479">Metal-binding</keyword>
<protein>
    <recommendedName>
        <fullName evidence="12">C2H2-type domain-containing protein</fullName>
    </recommendedName>
</protein>
<reference evidence="13 14" key="1">
    <citation type="submission" date="2022-01" db="EMBL/GenBank/DDBJ databases">
        <title>A chromosomal length assembly of Cordylochernes scorpioides.</title>
        <authorList>
            <person name="Zeh D."/>
            <person name="Zeh J."/>
        </authorList>
    </citation>
    <scope>NUCLEOTIDE SEQUENCE [LARGE SCALE GENOMIC DNA]</scope>
    <source>
        <strain evidence="13">IN4F17</strain>
        <tissue evidence="13">Whole Body</tissue>
    </source>
</reference>
<dbReference type="Pfam" id="PF23611">
    <property type="entry name" value="zf-C2H2_16"/>
    <property type="match status" value="2"/>
</dbReference>
<sequence length="465" mass="53752">MSCVQVAAMMDEPTIIEPAYIIIKSEELMPNFQYHEVTEEIIPDIGEQTPLVADFYIKEEIGHHEGLIINESPFSKNVRKAFFKDERPFACNMCNYRAPSRGILEGHRRTHTGEKPFKCDQCNYRARMNGDLIKHMRIHQDEKPYQCEFCEFSTKHRGALRIHRRIHTQEKPYSCDQCAFRCSSVAALKKHQASHFANRVRKHSCTECGFSTATKSAMASHTRSHGAGTKKICPICEVAVSTDAFYLHMDNHSNEAFRCDLCTFRTKREKVFVAHILKHQKMMRGEHCCDKCDFATNDPLKLTTHKHIHEGESLYRCPHCPYTAPKKSNYQRHLYQHTGEKPYSCQYCDYSCRDRAVLNDHIIMRHPEKEIFHCSIPGCKYRTSFERCFKLHLGSHEGKTEQCPHCNHSFKRKADLNKHLKRHLADKEYKCSLCTFSTSTQGALTKHAADHAVTGTTYNATIIKL</sequence>
<feature type="domain" description="C2H2-type" evidence="12">
    <location>
        <begin position="89"/>
        <end position="116"/>
    </location>
</feature>
<dbReference type="Pfam" id="PF00096">
    <property type="entry name" value="zf-C2H2"/>
    <property type="match status" value="2"/>
</dbReference>
<evidence type="ECO:0000259" key="12">
    <source>
        <dbReference type="PROSITE" id="PS50157"/>
    </source>
</evidence>
<keyword evidence="5 11" id="KW-0863">Zinc-finger</keyword>
<proteinExistence type="inferred from homology"/>
<evidence type="ECO:0000256" key="7">
    <source>
        <dbReference type="ARBA" id="ARBA00023015"/>
    </source>
</evidence>
<keyword evidence="10" id="KW-0539">Nucleus</keyword>
<evidence type="ECO:0000256" key="2">
    <source>
        <dbReference type="ARBA" id="ARBA00006991"/>
    </source>
</evidence>
<accession>A0ABY6KJ43</accession>
<evidence type="ECO:0000256" key="9">
    <source>
        <dbReference type="ARBA" id="ARBA00023163"/>
    </source>
</evidence>
<keyword evidence="8" id="KW-0238">DNA-binding</keyword>
<evidence type="ECO:0000313" key="13">
    <source>
        <dbReference type="EMBL" id="UYV68514.1"/>
    </source>
</evidence>
<evidence type="ECO:0000256" key="10">
    <source>
        <dbReference type="ARBA" id="ARBA00023242"/>
    </source>
</evidence>
<keyword evidence="4" id="KW-0677">Repeat</keyword>
<dbReference type="EMBL" id="CP092868">
    <property type="protein sequence ID" value="UYV68514.1"/>
    <property type="molecule type" value="Genomic_DNA"/>
</dbReference>
<feature type="domain" description="C2H2-type" evidence="12">
    <location>
        <begin position="117"/>
        <end position="144"/>
    </location>
</feature>
<comment type="subcellular location">
    <subcellularLocation>
        <location evidence="1">Nucleus</location>
    </subcellularLocation>
</comment>
<dbReference type="PROSITE" id="PS00028">
    <property type="entry name" value="ZINC_FINGER_C2H2_1"/>
    <property type="match status" value="3"/>
</dbReference>
<evidence type="ECO:0000256" key="3">
    <source>
        <dbReference type="ARBA" id="ARBA00022723"/>
    </source>
</evidence>
<dbReference type="Proteomes" id="UP001235939">
    <property type="component" value="Chromosome 06"/>
</dbReference>
<dbReference type="InterPro" id="IPR013087">
    <property type="entry name" value="Znf_C2H2_type"/>
</dbReference>
<keyword evidence="9" id="KW-0804">Transcription</keyword>
<evidence type="ECO:0000256" key="5">
    <source>
        <dbReference type="ARBA" id="ARBA00022771"/>
    </source>
</evidence>
<evidence type="ECO:0000256" key="11">
    <source>
        <dbReference type="PROSITE-ProRule" id="PRU00042"/>
    </source>
</evidence>
<dbReference type="SMART" id="SM00355">
    <property type="entry name" value="ZnF_C2H2"/>
    <property type="match status" value="13"/>
</dbReference>
<feature type="domain" description="C2H2-type" evidence="12">
    <location>
        <begin position="203"/>
        <end position="225"/>
    </location>
</feature>